<dbReference type="InterPro" id="IPR058547">
    <property type="entry name" value="Pelota_N"/>
</dbReference>
<dbReference type="InterPro" id="IPR005142">
    <property type="entry name" value="eRF1_3"/>
</dbReference>
<dbReference type="SUPFAM" id="SSF159065">
    <property type="entry name" value="Dom34/Pelota N-terminal domain-like"/>
    <property type="match status" value="1"/>
</dbReference>
<dbReference type="Gene3D" id="3.30.1330.30">
    <property type="match status" value="1"/>
</dbReference>
<name>A0AAD9IDS2_PROWI</name>
<evidence type="ECO:0000256" key="3">
    <source>
        <dbReference type="ARBA" id="ARBA00009504"/>
    </source>
</evidence>
<comment type="subcellular location">
    <subcellularLocation>
        <location evidence="2 6">Cytoplasm</location>
    </subcellularLocation>
</comment>
<dbReference type="GO" id="GO:0032790">
    <property type="term" value="P:ribosome disassembly"/>
    <property type="evidence" value="ECO:0007669"/>
    <property type="project" value="TreeGrafter"/>
</dbReference>
<evidence type="ECO:0000256" key="4">
    <source>
        <dbReference type="ARBA" id="ARBA00022490"/>
    </source>
</evidence>
<dbReference type="GO" id="GO:0071025">
    <property type="term" value="P:RNA surveillance"/>
    <property type="evidence" value="ECO:0007669"/>
    <property type="project" value="InterPro"/>
</dbReference>
<protein>
    <recommendedName>
        <fullName evidence="6">Protein pelota homolog</fullName>
    </recommendedName>
</protein>
<evidence type="ECO:0000313" key="9">
    <source>
        <dbReference type="Proteomes" id="UP001255856"/>
    </source>
</evidence>
<dbReference type="GO" id="GO:0046872">
    <property type="term" value="F:metal ion binding"/>
    <property type="evidence" value="ECO:0007669"/>
    <property type="project" value="UniProtKB-KW"/>
</dbReference>
<dbReference type="GO" id="GO:0070966">
    <property type="term" value="P:nuclear-transcribed mRNA catabolic process, no-go decay"/>
    <property type="evidence" value="ECO:0007669"/>
    <property type="project" value="InterPro"/>
</dbReference>
<evidence type="ECO:0000259" key="7">
    <source>
        <dbReference type="SMART" id="SM01194"/>
    </source>
</evidence>
<comment type="similarity">
    <text evidence="3 6">Belongs to the eukaryotic release factor 1 family. Pelota subfamily.</text>
</comment>
<keyword evidence="4 6" id="KW-0963">Cytoplasm</keyword>
<gene>
    <name evidence="8" type="ORF">QBZ16_001439</name>
</gene>
<dbReference type="SUPFAM" id="SSF53137">
    <property type="entry name" value="Translational machinery components"/>
    <property type="match status" value="1"/>
</dbReference>
<dbReference type="NCBIfam" id="TIGR00111">
    <property type="entry name" value="pelota"/>
    <property type="match status" value="1"/>
</dbReference>
<dbReference type="SMART" id="SM01194">
    <property type="entry name" value="eRF1_1"/>
    <property type="match status" value="1"/>
</dbReference>
<dbReference type="InterPro" id="IPR005141">
    <property type="entry name" value="eRF1_2"/>
</dbReference>
<dbReference type="FunFam" id="2.30.30.870:FF:000001">
    <property type="entry name" value="Protein pelota homolog"/>
    <property type="match status" value="1"/>
</dbReference>
<dbReference type="Pfam" id="PF03464">
    <property type="entry name" value="eRF1_2"/>
    <property type="match status" value="1"/>
</dbReference>
<proteinExistence type="inferred from homology"/>
<accession>A0AAD9IDS2</accession>
<dbReference type="FunFam" id="3.30.1330.30:FF:000008">
    <property type="entry name" value="Protein pelota homolog"/>
    <property type="match status" value="1"/>
</dbReference>
<dbReference type="PANTHER" id="PTHR10853">
    <property type="entry name" value="PELOTA"/>
    <property type="match status" value="1"/>
</dbReference>
<dbReference type="InterPro" id="IPR029064">
    <property type="entry name" value="Ribosomal_eL30-like_sf"/>
</dbReference>
<dbReference type="Gene3D" id="2.30.30.870">
    <property type="entry name" value="Pelota, domain A"/>
    <property type="match status" value="1"/>
</dbReference>
<evidence type="ECO:0000313" key="8">
    <source>
        <dbReference type="EMBL" id="KAK2076103.1"/>
    </source>
</evidence>
<dbReference type="EMBL" id="JASFZW010000012">
    <property type="protein sequence ID" value="KAK2076103.1"/>
    <property type="molecule type" value="Genomic_DNA"/>
</dbReference>
<comment type="caution">
    <text evidence="8">The sequence shown here is derived from an EMBL/GenBank/DDBJ whole genome shotgun (WGS) entry which is preliminary data.</text>
</comment>
<comment type="function">
    <text evidence="6">Component of the Pelota-HBS1L complex, a complex that recognizes stalled ribosomes and triggers the No-Go Decay (NGD) pathway. In the Pelota-HBS1L complex, pelo recognizes ribosomes stalled at the 3' end of an mRNA and engages stalled ribosomes by destabilizing mRNA in the mRNA channel.</text>
</comment>
<dbReference type="InterPro" id="IPR038069">
    <property type="entry name" value="Pelota/DOM34_N"/>
</dbReference>
<dbReference type="PANTHER" id="PTHR10853:SF0">
    <property type="entry name" value="PROTEIN PELOTA HOMOLOG"/>
    <property type="match status" value="1"/>
</dbReference>
<dbReference type="GO" id="GO:0005737">
    <property type="term" value="C:cytoplasm"/>
    <property type="evidence" value="ECO:0007669"/>
    <property type="project" value="UniProtKB-SubCell"/>
</dbReference>
<evidence type="ECO:0000256" key="2">
    <source>
        <dbReference type="ARBA" id="ARBA00004496"/>
    </source>
</evidence>
<dbReference type="Pfam" id="PF03465">
    <property type="entry name" value="eRF1_3"/>
    <property type="match status" value="1"/>
</dbReference>
<evidence type="ECO:0000256" key="5">
    <source>
        <dbReference type="ARBA" id="ARBA00022723"/>
    </source>
</evidence>
<keyword evidence="9" id="KW-1185">Reference proteome</keyword>
<evidence type="ECO:0000256" key="6">
    <source>
        <dbReference type="RuleBase" id="RU362019"/>
    </source>
</evidence>
<dbReference type="InterPro" id="IPR004405">
    <property type="entry name" value="TF_pelota"/>
</dbReference>
<dbReference type="GO" id="GO:0070651">
    <property type="term" value="P:nonfunctional rRNA decay"/>
    <property type="evidence" value="ECO:0007669"/>
    <property type="project" value="TreeGrafter"/>
</dbReference>
<evidence type="ECO:0000256" key="1">
    <source>
        <dbReference type="ARBA" id="ARBA00001968"/>
    </source>
</evidence>
<dbReference type="Pfam" id="PF26356">
    <property type="entry name" value="Pelota_N"/>
    <property type="match status" value="1"/>
</dbReference>
<feature type="domain" description="eRF1/Pelota-like N-terminal" evidence="7">
    <location>
        <begin position="1"/>
        <end position="129"/>
    </location>
</feature>
<dbReference type="InterPro" id="IPR042226">
    <property type="entry name" value="eFR1_2_sf"/>
</dbReference>
<reference evidence="8" key="1">
    <citation type="submission" date="2021-01" db="EMBL/GenBank/DDBJ databases">
        <authorList>
            <person name="Eckstrom K.M.E."/>
        </authorList>
    </citation>
    <scope>NUCLEOTIDE SEQUENCE</scope>
    <source>
        <strain evidence="8">UVCC 0001</strain>
    </source>
</reference>
<organism evidence="8 9">
    <name type="scientific">Prototheca wickerhamii</name>
    <dbReference type="NCBI Taxonomy" id="3111"/>
    <lineage>
        <taxon>Eukaryota</taxon>
        <taxon>Viridiplantae</taxon>
        <taxon>Chlorophyta</taxon>
        <taxon>core chlorophytes</taxon>
        <taxon>Trebouxiophyceae</taxon>
        <taxon>Chlorellales</taxon>
        <taxon>Chlorellaceae</taxon>
        <taxon>Prototheca</taxon>
    </lineage>
</organism>
<dbReference type="SUPFAM" id="SSF55315">
    <property type="entry name" value="L30e-like"/>
    <property type="match status" value="1"/>
</dbReference>
<dbReference type="GO" id="GO:0070481">
    <property type="term" value="P:nuclear-transcribed mRNA catabolic process, non-stop decay"/>
    <property type="evidence" value="ECO:0007669"/>
    <property type="project" value="InterPro"/>
</dbReference>
<dbReference type="InterPro" id="IPR005140">
    <property type="entry name" value="eRF1_Pelota-like_N"/>
</dbReference>
<sequence length="384" mass="41694">MKILSKKFSRNSPGSIKLVPENGEDLWHVYNLVRVGDRVTATTYRKVQRDTGAGSESEKLKLRLQLEVEDIDYDAEGESIRLKGKNLTESQHVRLGAYHTLDVGPQQTVTVEKEAWDTVDLDRVQTAADPAASADLAVLLVADGLANLSLVGASATLHRARIEVNMPRKKGAAVAGRDKAVEAFYGRVYAALARHVDWAVVKCLVVAGPGFVKDQFLDWLLAQAQRREDKALLAARAKIIAAPASTAFQHSLKEVLAVPAIASRISDTKAAKEVAAMAAFYAMMGSDPARAFYGPGHVWAAHELGAIQTLLLSEGLFRTKNVAQRKRYVALVDEVREAGGEVLLFSDMHDSGKQLGDLTGVAALLRFPLPEVEDTLMEGDQEAS</sequence>
<dbReference type="Gene3D" id="3.30.420.60">
    <property type="entry name" value="eRF1 domain 2"/>
    <property type="match status" value="1"/>
</dbReference>
<dbReference type="Proteomes" id="UP001255856">
    <property type="component" value="Unassembled WGS sequence"/>
</dbReference>
<keyword evidence="5 6" id="KW-0479">Metal-binding</keyword>
<comment type="cofactor">
    <cofactor evidence="1 6">
        <name>a divalent metal cation</name>
        <dbReference type="ChEBI" id="CHEBI:60240"/>
    </cofactor>
</comment>
<dbReference type="AlphaFoldDB" id="A0AAD9IDS2"/>